<accession>A0A9D1AG81</accession>
<protein>
    <submittedName>
        <fullName evidence="1">Uncharacterized protein</fullName>
    </submittedName>
</protein>
<dbReference type="AlphaFoldDB" id="A0A9D1AG81"/>
<comment type="caution">
    <text evidence="1">The sequence shown here is derived from an EMBL/GenBank/DDBJ whole genome shotgun (WGS) entry which is preliminary data.</text>
</comment>
<evidence type="ECO:0000313" key="2">
    <source>
        <dbReference type="Proteomes" id="UP000824179"/>
    </source>
</evidence>
<dbReference type="Proteomes" id="UP000824179">
    <property type="component" value="Unassembled WGS sequence"/>
</dbReference>
<proteinExistence type="predicted"/>
<gene>
    <name evidence="1" type="ORF">IAB90_05950</name>
</gene>
<evidence type="ECO:0000313" key="1">
    <source>
        <dbReference type="EMBL" id="HIR39907.1"/>
    </source>
</evidence>
<name>A0A9D1AG81_9FIRM</name>
<sequence length="86" mass="10543">MFRIWGRIEREHKIIRQVTYESDKKFEWSDFFKYLADICEELDIGTPILLKTHIFNYAKFNRVTFIPRDFAEPVKFDKLVLENILR</sequence>
<organism evidence="1 2">
    <name type="scientific">Candidatus Coproplasma stercoripullorum</name>
    <dbReference type="NCBI Taxonomy" id="2840751"/>
    <lineage>
        <taxon>Bacteria</taxon>
        <taxon>Bacillati</taxon>
        <taxon>Bacillota</taxon>
        <taxon>Clostridia</taxon>
        <taxon>Eubacteriales</taxon>
        <taxon>Candidatus Coproplasma</taxon>
    </lineage>
</organism>
<reference evidence="1" key="2">
    <citation type="journal article" date="2021" name="PeerJ">
        <title>Extensive microbial diversity within the chicken gut microbiome revealed by metagenomics and culture.</title>
        <authorList>
            <person name="Gilroy R."/>
            <person name="Ravi A."/>
            <person name="Getino M."/>
            <person name="Pursley I."/>
            <person name="Horton D.L."/>
            <person name="Alikhan N.F."/>
            <person name="Baker D."/>
            <person name="Gharbi K."/>
            <person name="Hall N."/>
            <person name="Watson M."/>
            <person name="Adriaenssens E.M."/>
            <person name="Foster-Nyarko E."/>
            <person name="Jarju S."/>
            <person name="Secka A."/>
            <person name="Antonio M."/>
            <person name="Oren A."/>
            <person name="Chaudhuri R.R."/>
            <person name="La Ragione R."/>
            <person name="Hildebrand F."/>
            <person name="Pallen M.J."/>
        </authorList>
    </citation>
    <scope>NUCLEOTIDE SEQUENCE</scope>
    <source>
        <strain evidence="1">ChiW25-3613</strain>
    </source>
</reference>
<dbReference type="EMBL" id="DVHB01000102">
    <property type="protein sequence ID" value="HIR39907.1"/>
    <property type="molecule type" value="Genomic_DNA"/>
</dbReference>
<reference evidence="1" key="1">
    <citation type="submission" date="2020-10" db="EMBL/GenBank/DDBJ databases">
        <authorList>
            <person name="Gilroy R."/>
        </authorList>
    </citation>
    <scope>NUCLEOTIDE SEQUENCE</scope>
    <source>
        <strain evidence="1">ChiW25-3613</strain>
    </source>
</reference>